<dbReference type="PRINTS" id="PR00320">
    <property type="entry name" value="GPROTEINBRPT"/>
</dbReference>
<dbReference type="InterPro" id="IPR020472">
    <property type="entry name" value="WD40_PAC1"/>
</dbReference>
<feature type="repeat" description="WD" evidence="7">
    <location>
        <begin position="426"/>
        <end position="458"/>
    </location>
</feature>
<evidence type="ECO:0000256" key="2">
    <source>
        <dbReference type="ARBA" id="ARBA00022574"/>
    </source>
</evidence>
<dbReference type="SMART" id="SM00320">
    <property type="entry name" value="WD40"/>
    <property type="match status" value="6"/>
</dbReference>
<evidence type="ECO:0000256" key="7">
    <source>
        <dbReference type="PROSITE-ProRule" id="PRU00221"/>
    </source>
</evidence>
<dbReference type="PROSITE" id="PS50294">
    <property type="entry name" value="WD_REPEATS_REGION"/>
    <property type="match status" value="5"/>
</dbReference>
<dbReference type="InterPro" id="IPR001680">
    <property type="entry name" value="WD40_rpt"/>
</dbReference>
<dbReference type="Gene3D" id="1.25.40.500">
    <property type="entry name" value="TFIID subunit TAF5, NTD2 domain"/>
    <property type="match status" value="1"/>
</dbReference>
<accession>A0A1Y2D533</accession>
<evidence type="ECO:0000313" key="10">
    <source>
        <dbReference type="EMBL" id="ORY54408.1"/>
    </source>
</evidence>
<dbReference type="InterPro" id="IPR015943">
    <property type="entry name" value="WD40/YVTN_repeat-like_dom_sf"/>
</dbReference>
<dbReference type="Proteomes" id="UP000193920">
    <property type="component" value="Unassembled WGS sequence"/>
</dbReference>
<evidence type="ECO:0000313" key="11">
    <source>
        <dbReference type="Proteomes" id="UP000193920"/>
    </source>
</evidence>
<gene>
    <name evidence="10" type="ORF">LY90DRAFT_455889</name>
</gene>
<feature type="region of interest" description="Disordered" evidence="8">
    <location>
        <begin position="1"/>
        <end position="32"/>
    </location>
</feature>
<reference evidence="10 11" key="1">
    <citation type="submission" date="2016-08" db="EMBL/GenBank/DDBJ databases">
        <title>A Parts List for Fungal Cellulosomes Revealed by Comparative Genomics.</title>
        <authorList>
            <consortium name="DOE Joint Genome Institute"/>
            <person name="Haitjema C.H."/>
            <person name="Gilmore S.P."/>
            <person name="Henske J.K."/>
            <person name="Solomon K.V."/>
            <person name="De Groot R."/>
            <person name="Kuo A."/>
            <person name="Mondo S.J."/>
            <person name="Salamov A.A."/>
            <person name="Labutti K."/>
            <person name="Zhao Z."/>
            <person name="Chiniquy J."/>
            <person name="Barry K."/>
            <person name="Brewer H.M."/>
            <person name="Purvine S.O."/>
            <person name="Wright A.T."/>
            <person name="Boxma B."/>
            <person name="Van Alen T."/>
            <person name="Hackstein J.H."/>
            <person name="Baker S.E."/>
            <person name="Grigoriev I.V."/>
            <person name="O'Malley M.A."/>
        </authorList>
    </citation>
    <scope>NUCLEOTIDE SEQUENCE [LARGE SCALE GENOMIC DNA]</scope>
    <source>
        <strain evidence="10 11">G1</strain>
    </source>
</reference>
<dbReference type="InterPro" id="IPR037264">
    <property type="entry name" value="TFIID_NTD2_sf"/>
</dbReference>
<keyword evidence="6" id="KW-0539">Nucleus</keyword>
<dbReference type="GO" id="GO:0016251">
    <property type="term" value="F:RNA polymerase II general transcription initiation factor activity"/>
    <property type="evidence" value="ECO:0007669"/>
    <property type="project" value="TreeGrafter"/>
</dbReference>
<evidence type="ECO:0000256" key="8">
    <source>
        <dbReference type="SAM" id="MobiDB-lite"/>
    </source>
</evidence>
<feature type="repeat" description="WD" evidence="7">
    <location>
        <begin position="552"/>
        <end position="593"/>
    </location>
</feature>
<feature type="repeat" description="WD" evidence="7">
    <location>
        <begin position="468"/>
        <end position="509"/>
    </location>
</feature>
<evidence type="ECO:0000256" key="3">
    <source>
        <dbReference type="ARBA" id="ARBA00022737"/>
    </source>
</evidence>
<keyword evidence="3" id="KW-0677">Repeat</keyword>
<dbReference type="EMBL" id="MCOG01000085">
    <property type="protein sequence ID" value="ORY54408.1"/>
    <property type="molecule type" value="Genomic_DNA"/>
</dbReference>
<dbReference type="OrthoDB" id="202197at2759"/>
<dbReference type="PROSITE" id="PS50082">
    <property type="entry name" value="WD_REPEATS_2"/>
    <property type="match status" value="5"/>
</dbReference>
<organism evidence="10 11">
    <name type="scientific">Neocallimastix californiae</name>
    <dbReference type="NCBI Taxonomy" id="1754190"/>
    <lineage>
        <taxon>Eukaryota</taxon>
        <taxon>Fungi</taxon>
        <taxon>Fungi incertae sedis</taxon>
        <taxon>Chytridiomycota</taxon>
        <taxon>Chytridiomycota incertae sedis</taxon>
        <taxon>Neocallimastigomycetes</taxon>
        <taxon>Neocallimastigales</taxon>
        <taxon>Neocallimastigaceae</taxon>
        <taxon>Neocallimastix</taxon>
    </lineage>
</organism>
<keyword evidence="4" id="KW-0805">Transcription regulation</keyword>
<feature type="repeat" description="WD" evidence="7">
    <location>
        <begin position="510"/>
        <end position="551"/>
    </location>
</feature>
<dbReference type="InterPro" id="IPR036322">
    <property type="entry name" value="WD40_repeat_dom_sf"/>
</dbReference>
<evidence type="ECO:0000256" key="5">
    <source>
        <dbReference type="ARBA" id="ARBA00023163"/>
    </source>
</evidence>
<dbReference type="InterPro" id="IPR007582">
    <property type="entry name" value="TFIID_NTD2"/>
</dbReference>
<sequence length="697" mass="80311">MDDKMSQFNSPTVSNSSKSNINQSNLSSDNDSNSLDVEKIIKNYLFQRGYTFGFSKPESNVKTLKEIEDHLLSLNEHDFDTIPNQFSFFKNESEENYIVALNYSNGQYEDSFKNLKIWANSLSEDIKEEMEKVLFPLFVAYFLDQIIHDNIENAITFLKQFSSDFKQNHQREITLLSTITSSIQARQMPFLQQFEHSKYKINISLKLYIVLFSYIEDNSLYLEFHIVSRYISFQIDRKLPNDPSLIKKGLYSKSTATNNFSNTRTIDKIIEDKANSIKRPATEEIQDINIIKKRINSIDLSMPSICCYTFKNSDDGICHLNINSDASILIASFSNSVMRIWKNINSPTQRGRGTYKSVYDSYPYSFYEDFEYMRNKAKNSSIKLVGHSGPVFGTAFSENSEYLLSVSQDKIVRLWDLKKNQNIVNYYGHNYPVWDVEFSPYDMYFATASNDKTARLWKSDHIYPLRIFAGHFSDVNTIKFHPNVNYLATGSEDSSSRFWDVQTGKCVRLFKGHKGPIYSIAISPDGKILATGSDDKTIKIWDIGSGNCIKTFVGHNDIIYSLDFNENGKILASGSCDNTVRLWDIDNLRQKVDNTETSNINTKQNIEIKSSISTLLKEPNPLRVPKDGDKRASKEMINLYLTKSSPIYRVRYTERNLLYALCEYRPERKYINDIKDNEESSPISTPISVNSKIKTKI</sequence>
<dbReference type="SUPFAM" id="SSF50978">
    <property type="entry name" value="WD40 repeat-like"/>
    <property type="match status" value="1"/>
</dbReference>
<dbReference type="SUPFAM" id="SSF160897">
    <property type="entry name" value="Taf5 N-terminal domain-like"/>
    <property type="match status" value="1"/>
</dbReference>
<dbReference type="PANTHER" id="PTHR19879">
    <property type="entry name" value="TRANSCRIPTION INITIATION FACTOR TFIID"/>
    <property type="match status" value="1"/>
</dbReference>
<comment type="caution">
    <text evidence="10">The sequence shown here is derived from an EMBL/GenBank/DDBJ whole genome shotgun (WGS) entry which is preliminary data.</text>
</comment>
<evidence type="ECO:0000256" key="4">
    <source>
        <dbReference type="ARBA" id="ARBA00023015"/>
    </source>
</evidence>
<dbReference type="GO" id="GO:0006367">
    <property type="term" value="P:transcription initiation at RNA polymerase II promoter"/>
    <property type="evidence" value="ECO:0007669"/>
    <property type="project" value="TreeGrafter"/>
</dbReference>
<dbReference type="GO" id="GO:0005669">
    <property type="term" value="C:transcription factor TFIID complex"/>
    <property type="evidence" value="ECO:0007669"/>
    <property type="project" value="TreeGrafter"/>
</dbReference>
<keyword evidence="5" id="KW-0804">Transcription</keyword>
<name>A0A1Y2D533_9FUNG</name>
<evidence type="ECO:0000256" key="1">
    <source>
        <dbReference type="ARBA" id="ARBA00004123"/>
    </source>
</evidence>
<dbReference type="PANTHER" id="PTHR19879:SF1">
    <property type="entry name" value="CANNONBALL-RELATED"/>
    <property type="match status" value="1"/>
</dbReference>
<feature type="repeat" description="WD" evidence="7">
    <location>
        <begin position="384"/>
        <end position="425"/>
    </location>
</feature>
<feature type="compositionally biased region" description="Low complexity" evidence="8">
    <location>
        <begin position="14"/>
        <end position="32"/>
    </location>
</feature>
<keyword evidence="2 7" id="KW-0853">WD repeat</keyword>
<dbReference type="Pfam" id="PF00400">
    <property type="entry name" value="WD40"/>
    <property type="match status" value="5"/>
</dbReference>
<evidence type="ECO:0000256" key="6">
    <source>
        <dbReference type="ARBA" id="ARBA00023242"/>
    </source>
</evidence>
<feature type="domain" description="TFIID subunit TAF5 NTD2" evidence="9">
    <location>
        <begin position="105"/>
        <end position="221"/>
    </location>
</feature>
<keyword evidence="11" id="KW-1185">Reference proteome</keyword>
<dbReference type="PROSITE" id="PS00678">
    <property type="entry name" value="WD_REPEATS_1"/>
    <property type="match status" value="4"/>
</dbReference>
<dbReference type="Pfam" id="PF04494">
    <property type="entry name" value="TFIID_NTD2"/>
    <property type="match status" value="1"/>
</dbReference>
<dbReference type="AlphaFoldDB" id="A0A1Y2D533"/>
<protein>
    <submittedName>
        <fullName evidence="10">WD40 repeat-like protein</fullName>
    </submittedName>
</protein>
<proteinExistence type="predicted"/>
<evidence type="ECO:0000259" key="9">
    <source>
        <dbReference type="Pfam" id="PF04494"/>
    </source>
</evidence>
<comment type="subcellular location">
    <subcellularLocation>
        <location evidence="1">Nucleus</location>
    </subcellularLocation>
</comment>
<dbReference type="STRING" id="1754190.A0A1Y2D533"/>
<dbReference type="Gene3D" id="2.130.10.10">
    <property type="entry name" value="YVTN repeat-like/Quinoprotein amine dehydrogenase"/>
    <property type="match status" value="2"/>
</dbReference>
<dbReference type="InterPro" id="IPR019775">
    <property type="entry name" value="WD40_repeat_CS"/>
</dbReference>
<feature type="compositionally biased region" description="Polar residues" evidence="8">
    <location>
        <begin position="1"/>
        <end position="13"/>
    </location>
</feature>
<dbReference type="CDD" id="cd00200">
    <property type="entry name" value="WD40"/>
    <property type="match status" value="1"/>
</dbReference>